<dbReference type="PANTHER" id="PTHR33392">
    <property type="entry name" value="POLYISOPRENYL-TEICHOIC ACID--PEPTIDOGLYCAN TEICHOIC ACID TRANSFERASE TAGU"/>
    <property type="match status" value="1"/>
</dbReference>
<dbReference type="InterPro" id="IPR027381">
    <property type="entry name" value="LytR/CpsA/Psr_C"/>
</dbReference>
<reference evidence="4 5" key="1">
    <citation type="submission" date="2019-04" db="EMBL/GenBank/DDBJ databases">
        <authorList>
            <person name="Jiang L."/>
        </authorList>
    </citation>
    <scope>NUCLEOTIDE SEQUENCE [LARGE SCALE GENOMIC DNA]</scope>
    <source>
        <strain evidence="4 5">YIM 131861</strain>
    </source>
</reference>
<evidence type="ECO:0000256" key="1">
    <source>
        <dbReference type="SAM" id="MobiDB-lite"/>
    </source>
</evidence>
<organism evidence="4 5">
    <name type="scientific">Orlajensenia flava</name>
    <dbReference type="NCBI Taxonomy" id="2565934"/>
    <lineage>
        <taxon>Bacteria</taxon>
        <taxon>Bacillati</taxon>
        <taxon>Actinomycetota</taxon>
        <taxon>Actinomycetes</taxon>
        <taxon>Micrococcales</taxon>
        <taxon>Microbacteriaceae</taxon>
        <taxon>Orlajensenia</taxon>
    </lineage>
</organism>
<feature type="transmembrane region" description="Helical" evidence="2">
    <location>
        <begin position="33"/>
        <end position="57"/>
    </location>
</feature>
<keyword evidence="5" id="KW-1185">Reference proteome</keyword>
<dbReference type="EMBL" id="SSSN01000003">
    <property type="protein sequence ID" value="THG35751.1"/>
    <property type="molecule type" value="Genomic_DNA"/>
</dbReference>
<gene>
    <name evidence="4" type="ORF">E6C70_06895</name>
</gene>
<keyword evidence="2" id="KW-0812">Transmembrane</keyword>
<dbReference type="OrthoDB" id="5125199at2"/>
<dbReference type="InterPro" id="IPR050922">
    <property type="entry name" value="LytR/CpsA/Psr_CW_biosynth"/>
</dbReference>
<evidence type="ECO:0000256" key="2">
    <source>
        <dbReference type="SAM" id="Phobius"/>
    </source>
</evidence>
<protein>
    <submittedName>
        <fullName evidence="4">LytR family transcriptional regulator</fullName>
    </submittedName>
</protein>
<keyword evidence="2" id="KW-0472">Membrane</keyword>
<feature type="compositionally biased region" description="Basic and acidic residues" evidence="1">
    <location>
        <begin position="8"/>
        <end position="21"/>
    </location>
</feature>
<dbReference type="PANTHER" id="PTHR33392:SF6">
    <property type="entry name" value="POLYISOPRENYL-TEICHOIC ACID--PEPTIDOGLYCAN TEICHOIC ACID TRANSFERASE TAGU"/>
    <property type="match status" value="1"/>
</dbReference>
<comment type="caution">
    <text evidence="4">The sequence shown here is derived from an EMBL/GenBank/DDBJ whole genome shotgun (WGS) entry which is preliminary data.</text>
</comment>
<dbReference type="Gene3D" id="3.30.70.2390">
    <property type="match status" value="1"/>
</dbReference>
<evidence type="ECO:0000313" key="4">
    <source>
        <dbReference type="EMBL" id="THG35751.1"/>
    </source>
</evidence>
<proteinExistence type="predicted"/>
<feature type="domain" description="LytR/CpsA/Psr regulator C-terminal" evidence="3">
    <location>
        <begin position="91"/>
        <end position="179"/>
    </location>
</feature>
<evidence type="ECO:0000313" key="5">
    <source>
        <dbReference type="Proteomes" id="UP000307380"/>
    </source>
</evidence>
<evidence type="ECO:0000259" key="3">
    <source>
        <dbReference type="Pfam" id="PF13399"/>
    </source>
</evidence>
<dbReference type="Proteomes" id="UP000307380">
    <property type="component" value="Unassembled WGS sequence"/>
</dbReference>
<name>A0A4S4FZE6_9MICO</name>
<dbReference type="AlphaFoldDB" id="A0A4S4FZE6"/>
<keyword evidence="2" id="KW-1133">Transmembrane helix</keyword>
<feature type="region of interest" description="Disordered" evidence="1">
    <location>
        <begin position="1"/>
        <end position="24"/>
    </location>
</feature>
<sequence>MPASFPPDRFDEIPGDLDRVGAHRAPRKRGRGWIAFGWAALATVVLIAAGAIGIMVLNNGLDFTAGPASSSSATPPASAVPTAAPTVDPSLSVTVLNGTDTAGLAAKAATALTGAGWTVGATSNASASDVKTTTVYYADPTLEGAARGVSGTLPGSSVALSSDFADSGAQIVVVLGADYKPAA</sequence>
<dbReference type="RefSeq" id="WP_136423485.1">
    <property type="nucleotide sequence ID" value="NZ_SSSN01000003.1"/>
</dbReference>
<dbReference type="Pfam" id="PF13399">
    <property type="entry name" value="LytR_C"/>
    <property type="match status" value="1"/>
</dbReference>
<accession>A0A4S4FZE6</accession>